<reference evidence="3" key="1">
    <citation type="submission" date="2025-08" db="UniProtKB">
        <authorList>
            <consortium name="RefSeq"/>
        </authorList>
    </citation>
    <scope>IDENTIFICATION</scope>
    <source>
        <tissue evidence="3">Gonads</tissue>
    </source>
</reference>
<feature type="region of interest" description="Disordered" evidence="1">
    <location>
        <begin position="104"/>
        <end position="132"/>
    </location>
</feature>
<dbReference type="STRING" id="7574.A0A1S3IFC9"/>
<gene>
    <name evidence="3" type="primary">LOC106163802</name>
</gene>
<evidence type="ECO:0000313" key="2">
    <source>
        <dbReference type="Proteomes" id="UP000085678"/>
    </source>
</evidence>
<dbReference type="Proteomes" id="UP000085678">
    <property type="component" value="Unplaced"/>
</dbReference>
<dbReference type="KEGG" id="lak:106163802"/>
<evidence type="ECO:0000313" key="3">
    <source>
        <dbReference type="RefSeq" id="XP_013396937.1"/>
    </source>
</evidence>
<organism evidence="2 3">
    <name type="scientific">Lingula anatina</name>
    <name type="common">Brachiopod</name>
    <name type="synonym">Lingula unguis</name>
    <dbReference type="NCBI Taxonomy" id="7574"/>
    <lineage>
        <taxon>Eukaryota</taxon>
        <taxon>Metazoa</taxon>
        <taxon>Spiralia</taxon>
        <taxon>Lophotrochozoa</taxon>
        <taxon>Brachiopoda</taxon>
        <taxon>Linguliformea</taxon>
        <taxon>Lingulata</taxon>
        <taxon>Lingulida</taxon>
        <taxon>Linguloidea</taxon>
        <taxon>Lingulidae</taxon>
        <taxon>Lingula</taxon>
    </lineage>
</organism>
<protein>
    <submittedName>
        <fullName evidence="3">Uncharacterized protein LOC106163802 isoform X1</fullName>
    </submittedName>
</protein>
<evidence type="ECO:0000256" key="1">
    <source>
        <dbReference type="SAM" id="MobiDB-lite"/>
    </source>
</evidence>
<dbReference type="GeneID" id="106163802"/>
<keyword evidence="2" id="KW-1185">Reference proteome</keyword>
<dbReference type="InParanoid" id="A0A1S3IFC9"/>
<sequence>MGNVKSTECNQNSNSSASYTNSARELLHAQLRIRAWSPNYPLFRDSGADNSNNNIVVRVSPLYSEEEEEVVEEEDEKEERNVYLVNPHAVGFLRNLAIQNKNKNNRDLNLGNSQDDHGYSLNNPEASAHSHYNHQVSQQRCYGEESAAFSLLENQNDLHYPIALAQHGDANNPIEANSPAGDRGILERNRVPLSNTRRRTPLWEIYPEMIENRAYRTNNALANNYGALLLNHHNQFQILPDRIGLSDQVSASPLLNSFRGNIFEITTDYSRINQSLELDAPPAYEDLFASQSHHSQLPHIPGRHVPAISSHPDAAGMHPHTHPLSTGVHPHTHPLSTGVHPHTHPLSTGVHPPAVSINPGSNPAAVIHPPPLPPSYNTVLRQFGPVDTGVVNVMEHRGDLSQVVGSSEEACSENSSFGHQVGFGNFSTVFDAETSQVIY</sequence>
<dbReference type="RefSeq" id="XP_013396937.1">
    <property type="nucleotide sequence ID" value="XM_013541483.1"/>
</dbReference>
<name>A0A1S3IFC9_LINAN</name>
<accession>A0A1S3IFC9</accession>
<proteinExistence type="predicted"/>
<feature type="region of interest" description="Disordered" evidence="1">
    <location>
        <begin position="309"/>
        <end position="359"/>
    </location>
</feature>
<dbReference type="AlphaFoldDB" id="A0A1S3IFC9"/>